<comment type="caution">
    <text evidence="6">The sequence shown here is derived from an EMBL/GenBank/DDBJ whole genome shotgun (WGS) entry which is preliminary data.</text>
</comment>
<reference evidence="6 7" key="1">
    <citation type="submission" date="2020-02" db="EMBL/GenBank/DDBJ databases">
        <title>Bacillus aquiflavi sp. nov., isolated from yellow water of strong flavor Chinese baijiu in Yibin region of China.</title>
        <authorList>
            <person name="Xie J."/>
        </authorList>
    </citation>
    <scope>NUCLEOTIDE SEQUENCE [LARGE SCALE GENOMIC DNA]</scope>
    <source>
        <strain evidence="6 7">SA4</strain>
    </source>
</reference>
<dbReference type="InterPro" id="IPR055398">
    <property type="entry name" value="Rossmann-like_BshC"/>
</dbReference>
<protein>
    <recommendedName>
        <fullName evidence="3">Putative cysteine ligase BshC</fullName>
        <ecNumber evidence="3">6.-.-.-</ecNumber>
    </recommendedName>
</protein>
<evidence type="ECO:0000313" key="7">
    <source>
        <dbReference type="Proteomes" id="UP000481043"/>
    </source>
</evidence>
<dbReference type="Pfam" id="PF24850">
    <property type="entry name" value="CC_BshC"/>
    <property type="match status" value="1"/>
</dbReference>
<dbReference type="Proteomes" id="UP000481043">
    <property type="component" value="Unassembled WGS sequence"/>
</dbReference>
<dbReference type="AlphaFoldDB" id="A0A6M0Q3L7"/>
<accession>A0A6M0Q3L7</accession>
<dbReference type="GO" id="GO:0016874">
    <property type="term" value="F:ligase activity"/>
    <property type="evidence" value="ECO:0007669"/>
    <property type="project" value="UniProtKB-UniRule"/>
</dbReference>
<keyword evidence="1 3" id="KW-0436">Ligase</keyword>
<name>A0A6M0Q3L7_9BACI</name>
<dbReference type="NCBIfam" id="TIGR03998">
    <property type="entry name" value="thiol_BshC"/>
    <property type="match status" value="1"/>
</dbReference>
<feature type="domain" description="Bacillithiol biosynthesis BshC N-terminal Rossmann-like" evidence="4">
    <location>
        <begin position="1"/>
        <end position="383"/>
    </location>
</feature>
<dbReference type="EMBL" id="JAAIWM010000001">
    <property type="protein sequence ID" value="NEY70339.1"/>
    <property type="molecule type" value="Genomic_DNA"/>
</dbReference>
<dbReference type="HAMAP" id="MF_01867">
    <property type="entry name" value="BshC"/>
    <property type="match status" value="1"/>
</dbReference>
<dbReference type="EC" id="6.-.-.-" evidence="3"/>
<proteinExistence type="inferred from homology"/>
<dbReference type="InterPro" id="IPR011199">
    <property type="entry name" value="Bacillithiol_biosynth_BshC"/>
</dbReference>
<evidence type="ECO:0000256" key="2">
    <source>
        <dbReference type="ARBA" id="ARBA00023054"/>
    </source>
</evidence>
<gene>
    <name evidence="3 6" type="primary">bshC</name>
    <name evidence="6" type="ORF">G4D63_01170</name>
</gene>
<sequence length="544" mass="63667">MEIHEHVLPVTNLLVKDYLGNSLHSSSFFHYSPYQEQSYIDRLNELKQYRFPRKELVEHLLVFNQKYNADEKTIHNINKLEDPSSVVVVGGQQAGLLTGPLYTIHKIITIIQQAKRLEEQHKIPVVPVFWIAGEDHDFPEINHTYAEVNGKMKKHALNQKWPNKHSVSDVQLDRVACMEWINELFHFYGETSYTKDILREINDCLDSSNTYIDFFAQLLFLMFRDTGLVLVDSGNKQLRSIEVPFFQQMIEKNDTIDLSLRRQQARLIASDFNLMIESEEGSAHIFFHLNGERILLERKEIDGKIYFQGKHNECRFTKEEILSVVKTKADCFSNNVVTRPLMQELMFPTLMFVAGPGEIAYWAELKEVFESLGRKMPPVFPRLMATLMTGSVSREIQELKLEVQSVLTQGVVKEKQQFLNSLHNTKIRSEISKLKVVLEDHYKALSESASEIHDSLVQMVSKNELIIHNQLDFIEQEFYKQAQRKNEIMIHRYDRIQDLIRPENHPQERMLNVFYFINLFGFDLIKQMVEETTSSEYTHKVLHL</sequence>
<evidence type="ECO:0000256" key="1">
    <source>
        <dbReference type="ARBA" id="ARBA00022598"/>
    </source>
</evidence>
<dbReference type="InterPro" id="IPR055399">
    <property type="entry name" value="CC_BshC"/>
</dbReference>
<keyword evidence="2" id="KW-0175">Coiled coil</keyword>
<feature type="domain" description="Bacillithiol biosynthesis BshC C-terminal coiled-coil" evidence="5">
    <location>
        <begin position="385"/>
        <end position="544"/>
    </location>
</feature>
<evidence type="ECO:0000259" key="5">
    <source>
        <dbReference type="Pfam" id="PF24850"/>
    </source>
</evidence>
<evidence type="ECO:0000259" key="4">
    <source>
        <dbReference type="Pfam" id="PF10079"/>
    </source>
</evidence>
<evidence type="ECO:0000313" key="6">
    <source>
        <dbReference type="EMBL" id="NEY70339.1"/>
    </source>
</evidence>
<comment type="function">
    <text evidence="3">Involved in bacillithiol (BSH) biosynthesis. May catalyze the last step of the pathway, the addition of cysteine to glucosamine malate (GlcN-Mal) to generate BSH.</text>
</comment>
<evidence type="ECO:0000256" key="3">
    <source>
        <dbReference type="HAMAP-Rule" id="MF_01867"/>
    </source>
</evidence>
<dbReference type="PIRSF" id="PIRSF012535">
    <property type="entry name" value="UCP012535"/>
    <property type="match status" value="1"/>
</dbReference>
<dbReference type="Pfam" id="PF10079">
    <property type="entry name" value="Rossmann-like_BshC"/>
    <property type="match status" value="1"/>
</dbReference>
<comment type="similarity">
    <text evidence="3">Belongs to the BshC family.</text>
</comment>
<keyword evidence="7" id="KW-1185">Reference proteome</keyword>
<dbReference type="RefSeq" id="WP_163176861.1">
    <property type="nucleotide sequence ID" value="NZ_JAAIWM010000001.1"/>
</dbReference>
<organism evidence="6 7">
    <name type="scientific">Bacillus mesophilus</name>
    <dbReference type="NCBI Taxonomy" id="1808955"/>
    <lineage>
        <taxon>Bacteria</taxon>
        <taxon>Bacillati</taxon>
        <taxon>Bacillota</taxon>
        <taxon>Bacilli</taxon>
        <taxon>Bacillales</taxon>
        <taxon>Bacillaceae</taxon>
        <taxon>Bacillus</taxon>
    </lineage>
</organism>